<evidence type="ECO:0000313" key="2">
    <source>
        <dbReference type="Proteomes" id="UP000663946"/>
    </source>
</evidence>
<sequence length="142" mass="16463">MSQLSQKKIKALRERVPDKEHDHRKAFLQLRWEAAPDDGRFPGRNWFCHYELVIPLQRWDVRREDNDGVPHVDELVIPIKPPTVRGGDREPCRDADGSYYFDLPYRDGAHAYWDAKLLGDPEVLCIAIDGTVIRKPVDEVTS</sequence>
<dbReference type="RefSeq" id="WP_333721955.1">
    <property type="nucleotide sequence ID" value="NZ_CP049216.1"/>
</dbReference>
<protein>
    <submittedName>
        <fullName evidence="1">Uncharacterized protein</fullName>
    </submittedName>
</protein>
<dbReference type="Proteomes" id="UP000663946">
    <property type="component" value="Chromosome 1"/>
</dbReference>
<name>A0AAJ4T9D5_AGRTU</name>
<evidence type="ECO:0000313" key="1">
    <source>
        <dbReference type="EMBL" id="QTG12914.1"/>
    </source>
</evidence>
<reference evidence="1" key="1">
    <citation type="submission" date="2020-02" db="EMBL/GenBank/DDBJ databases">
        <title>Unexpected conservation and global transmission of agrobacterial virulence plasmids.</title>
        <authorList>
            <person name="Weisberg A.J."/>
            <person name="Davis E.W. II"/>
            <person name="Tabima J.R."/>
            <person name="Belcher M.S."/>
            <person name="Miller M."/>
            <person name="Kuo C.-H."/>
            <person name="Loper J.E."/>
            <person name="Grunwald N.J."/>
            <person name="Putnam M.L."/>
            <person name="Chang J.H."/>
        </authorList>
    </citation>
    <scope>NUCLEOTIDE SEQUENCE</scope>
    <source>
        <strain evidence="1">Q15/94</strain>
    </source>
</reference>
<accession>A0AAJ4T9D5</accession>
<dbReference type="AlphaFoldDB" id="A0AAJ4T9D5"/>
<dbReference type="EMBL" id="CP049216">
    <property type="protein sequence ID" value="QTG12914.1"/>
    <property type="molecule type" value="Genomic_DNA"/>
</dbReference>
<proteinExistence type="predicted"/>
<organism evidence="1 2">
    <name type="scientific">Agrobacterium tumefaciens</name>
    <dbReference type="NCBI Taxonomy" id="358"/>
    <lineage>
        <taxon>Bacteria</taxon>
        <taxon>Pseudomonadati</taxon>
        <taxon>Pseudomonadota</taxon>
        <taxon>Alphaproteobacteria</taxon>
        <taxon>Hyphomicrobiales</taxon>
        <taxon>Rhizobiaceae</taxon>
        <taxon>Rhizobium/Agrobacterium group</taxon>
        <taxon>Agrobacterium</taxon>
        <taxon>Agrobacterium tumefaciens complex</taxon>
    </lineage>
</organism>
<gene>
    <name evidence="1" type="ORF">G6M86_06515</name>
</gene>